<dbReference type="Pfam" id="PF06224">
    <property type="entry name" value="AlkZ-like"/>
    <property type="match status" value="1"/>
</dbReference>
<gene>
    <name evidence="1" type="ORF">GCM10009737_34960</name>
</gene>
<organism evidence="1 2">
    <name type="scientific">Nocardioides lentus</name>
    <dbReference type="NCBI Taxonomy" id="338077"/>
    <lineage>
        <taxon>Bacteria</taxon>
        <taxon>Bacillati</taxon>
        <taxon>Actinomycetota</taxon>
        <taxon>Actinomycetes</taxon>
        <taxon>Propionibacteriales</taxon>
        <taxon>Nocardioidaceae</taxon>
        <taxon>Nocardioides</taxon>
    </lineage>
</organism>
<dbReference type="InterPro" id="IPR009351">
    <property type="entry name" value="AlkZ-like"/>
</dbReference>
<proteinExistence type="predicted"/>
<sequence>MTLTWEDLAARALARQLPVDGPPPQGPDDVAAALRAMGPIQSQTARSSFLGLAARRPGTTHAAITGAFEAATIVRGSSLRGTVHTVAADHHPLTEAATRLAHRAYLARLLRTTTSAVDELWDALEAYAADPPRTADELHAHLAAWVGAREGRDPDAVREGVGRSLSYTHGGFVRRPLRGGWHGQGPAGYTTARVPDRRERVADPAALADLVRLHLAAHGPASRQDLAWWAGLPLGPVDAALARLGLAGETGPDGRTYVDLPHAPAPRGPETGVRLLPEFDALMCAYEPSARERFITADHHERLWNKRNATVLPPLLVDGRITGWWRATGSAARRPLEVAWLARTRRPRRSELDAPVAALEAALDITVTAVTVTRETA</sequence>
<evidence type="ECO:0000313" key="2">
    <source>
        <dbReference type="Proteomes" id="UP001501612"/>
    </source>
</evidence>
<keyword evidence="2" id="KW-1185">Reference proteome</keyword>
<evidence type="ECO:0000313" key="1">
    <source>
        <dbReference type="EMBL" id="GAA1930061.1"/>
    </source>
</evidence>
<dbReference type="PANTHER" id="PTHR38479">
    <property type="entry name" value="LMO0824 PROTEIN"/>
    <property type="match status" value="1"/>
</dbReference>
<reference evidence="1 2" key="1">
    <citation type="journal article" date="2019" name="Int. J. Syst. Evol. Microbiol.">
        <title>The Global Catalogue of Microorganisms (GCM) 10K type strain sequencing project: providing services to taxonomists for standard genome sequencing and annotation.</title>
        <authorList>
            <consortium name="The Broad Institute Genomics Platform"/>
            <consortium name="The Broad Institute Genome Sequencing Center for Infectious Disease"/>
            <person name="Wu L."/>
            <person name="Ma J."/>
        </authorList>
    </citation>
    <scope>NUCLEOTIDE SEQUENCE [LARGE SCALE GENOMIC DNA]</scope>
    <source>
        <strain evidence="1 2">JCM 14046</strain>
    </source>
</reference>
<dbReference type="Proteomes" id="UP001501612">
    <property type="component" value="Unassembled WGS sequence"/>
</dbReference>
<dbReference type="EMBL" id="BAAAMY010000014">
    <property type="protein sequence ID" value="GAA1930061.1"/>
    <property type="molecule type" value="Genomic_DNA"/>
</dbReference>
<dbReference type="RefSeq" id="WP_344009035.1">
    <property type="nucleotide sequence ID" value="NZ_BAAAMY010000014.1"/>
</dbReference>
<name>A0ABN2PSP8_9ACTN</name>
<comment type="caution">
    <text evidence="1">The sequence shown here is derived from an EMBL/GenBank/DDBJ whole genome shotgun (WGS) entry which is preliminary data.</text>
</comment>
<protein>
    <submittedName>
        <fullName evidence="1">Crosslink repair DNA glycosylase YcaQ family protein</fullName>
    </submittedName>
</protein>
<dbReference type="PANTHER" id="PTHR38479:SF2">
    <property type="entry name" value="WINGED HELIX DNA-BINDING DOMAIN-CONTAINING PROTEIN"/>
    <property type="match status" value="1"/>
</dbReference>
<accession>A0ABN2PSP8</accession>